<proteinExistence type="predicted"/>
<feature type="region of interest" description="Disordered" evidence="6">
    <location>
        <begin position="360"/>
        <end position="531"/>
    </location>
</feature>
<comment type="caution">
    <text evidence="9">The sequence shown here is derived from an EMBL/GenBank/DDBJ whole genome shotgun (WGS) entry which is preliminary data.</text>
</comment>
<dbReference type="CDD" id="cd14014">
    <property type="entry name" value="STKc_PknB_like"/>
    <property type="match status" value="1"/>
</dbReference>
<dbReference type="PANTHER" id="PTHR43289:SF6">
    <property type="entry name" value="SERINE_THREONINE-PROTEIN KINASE NEKL-3"/>
    <property type="match status" value="1"/>
</dbReference>
<evidence type="ECO:0000259" key="8">
    <source>
        <dbReference type="PROSITE" id="PS50011"/>
    </source>
</evidence>
<evidence type="ECO:0000313" key="9">
    <source>
        <dbReference type="EMBL" id="OWK41114.1"/>
    </source>
</evidence>
<dbReference type="Pfam" id="PF00069">
    <property type="entry name" value="Pkinase"/>
    <property type="match status" value="1"/>
</dbReference>
<dbReference type="InterPro" id="IPR017441">
    <property type="entry name" value="Protein_kinase_ATP_BS"/>
</dbReference>
<dbReference type="EMBL" id="NIDE01000007">
    <property type="protein sequence ID" value="OWK41114.1"/>
    <property type="molecule type" value="Genomic_DNA"/>
</dbReference>
<keyword evidence="3 9" id="KW-0418">Kinase</keyword>
<dbReference type="PROSITE" id="PS00107">
    <property type="entry name" value="PROTEIN_KINASE_ATP"/>
    <property type="match status" value="1"/>
</dbReference>
<feature type="transmembrane region" description="Helical" evidence="7">
    <location>
        <begin position="536"/>
        <end position="560"/>
    </location>
</feature>
<gene>
    <name evidence="9" type="ORF">FRUB_05006</name>
</gene>
<dbReference type="RefSeq" id="WP_088256062.1">
    <property type="nucleotide sequence ID" value="NZ_NIDE01000007.1"/>
</dbReference>
<feature type="region of interest" description="Disordered" evidence="6">
    <location>
        <begin position="563"/>
        <end position="585"/>
    </location>
</feature>
<evidence type="ECO:0000256" key="3">
    <source>
        <dbReference type="ARBA" id="ARBA00022777"/>
    </source>
</evidence>
<evidence type="ECO:0000313" key="10">
    <source>
        <dbReference type="Proteomes" id="UP000214646"/>
    </source>
</evidence>
<evidence type="ECO:0000256" key="5">
    <source>
        <dbReference type="PROSITE-ProRule" id="PRU10141"/>
    </source>
</evidence>
<evidence type="ECO:0000256" key="2">
    <source>
        <dbReference type="ARBA" id="ARBA00022741"/>
    </source>
</evidence>
<feature type="compositionally biased region" description="Pro residues" evidence="6">
    <location>
        <begin position="424"/>
        <end position="443"/>
    </location>
</feature>
<keyword evidence="1" id="KW-0808">Transferase</keyword>
<dbReference type="GO" id="GO:0005524">
    <property type="term" value="F:ATP binding"/>
    <property type="evidence" value="ECO:0007669"/>
    <property type="project" value="UniProtKB-UniRule"/>
</dbReference>
<protein>
    <submittedName>
        <fullName evidence="9">Putative serine/threonine-protein kinase pknB</fullName>
    </submittedName>
</protein>
<dbReference type="PROSITE" id="PS00108">
    <property type="entry name" value="PROTEIN_KINASE_ST"/>
    <property type="match status" value="1"/>
</dbReference>
<dbReference type="OrthoDB" id="6111975at2"/>
<dbReference type="Gene3D" id="3.30.200.20">
    <property type="entry name" value="Phosphorylase Kinase, domain 1"/>
    <property type="match status" value="1"/>
</dbReference>
<organism evidence="9 10">
    <name type="scientific">Fimbriiglobus ruber</name>
    <dbReference type="NCBI Taxonomy" id="1908690"/>
    <lineage>
        <taxon>Bacteria</taxon>
        <taxon>Pseudomonadati</taxon>
        <taxon>Planctomycetota</taxon>
        <taxon>Planctomycetia</taxon>
        <taxon>Gemmatales</taxon>
        <taxon>Gemmataceae</taxon>
        <taxon>Fimbriiglobus</taxon>
    </lineage>
</organism>
<keyword evidence="10" id="KW-1185">Reference proteome</keyword>
<keyword evidence="7" id="KW-0472">Membrane</keyword>
<dbReference type="Gene3D" id="1.10.510.10">
    <property type="entry name" value="Transferase(Phosphotransferase) domain 1"/>
    <property type="match status" value="1"/>
</dbReference>
<dbReference type="AlphaFoldDB" id="A0A225DN47"/>
<name>A0A225DN47_9BACT</name>
<feature type="compositionally biased region" description="Low complexity" evidence="6">
    <location>
        <begin position="360"/>
        <end position="383"/>
    </location>
</feature>
<dbReference type="SUPFAM" id="SSF56112">
    <property type="entry name" value="Protein kinase-like (PK-like)"/>
    <property type="match status" value="1"/>
</dbReference>
<keyword evidence="2 5" id="KW-0547">Nucleotide-binding</keyword>
<dbReference type="PROSITE" id="PS50011">
    <property type="entry name" value="PROTEIN_KINASE_DOM"/>
    <property type="match status" value="1"/>
</dbReference>
<dbReference type="GO" id="GO:0004674">
    <property type="term" value="F:protein serine/threonine kinase activity"/>
    <property type="evidence" value="ECO:0007669"/>
    <property type="project" value="TreeGrafter"/>
</dbReference>
<dbReference type="Proteomes" id="UP000214646">
    <property type="component" value="Unassembled WGS sequence"/>
</dbReference>
<evidence type="ECO:0000256" key="1">
    <source>
        <dbReference type="ARBA" id="ARBA00022679"/>
    </source>
</evidence>
<dbReference type="InterPro" id="IPR008271">
    <property type="entry name" value="Ser/Thr_kinase_AS"/>
</dbReference>
<keyword evidence="7" id="KW-1133">Transmembrane helix</keyword>
<dbReference type="PANTHER" id="PTHR43289">
    <property type="entry name" value="MITOGEN-ACTIVATED PROTEIN KINASE KINASE KINASE 20-RELATED"/>
    <property type="match status" value="1"/>
</dbReference>
<evidence type="ECO:0000256" key="4">
    <source>
        <dbReference type="ARBA" id="ARBA00022840"/>
    </source>
</evidence>
<dbReference type="SMART" id="SM00220">
    <property type="entry name" value="S_TKc"/>
    <property type="match status" value="1"/>
</dbReference>
<accession>A0A225DN47</accession>
<keyword evidence="4 5" id="KW-0067">ATP-binding</keyword>
<evidence type="ECO:0000256" key="7">
    <source>
        <dbReference type="SAM" id="Phobius"/>
    </source>
</evidence>
<evidence type="ECO:0000256" key="6">
    <source>
        <dbReference type="SAM" id="MobiDB-lite"/>
    </source>
</evidence>
<sequence length="585" mass="62106">MAAPKTVPELLEFVRKSTLLEPARLDAYLVVNPGPFDSPRAICSKMIADGLISPFHAEQLLRGKYRGFFLGKYKILDRIGMGGMGQVFLAEHVSMRRRIALKVLPPDRASNEFSRERFLREARAAGQLDHPNLVRAFDVDADGDVTYLAMEFVDGVTFHDLVARSGPISPQRAAYFLWQAAHGLGYMSARGLTHRDIKPANLLLDRQGVVKILDLGLVRSEEEGDELTRGEGVKLLGTADYLAPEQAINCSAVDVRADIYSLGAVGYYLLTGAPPFDCEKITQKLIAHQIRELRPLHEIRPDVPPALSAVILKMMAKKAEDRYQTPADLAVALQFWAKTPPPPPSDLEIPTLTGAFGAPTTVSLSSQSSTSTRSGGSSALTGSAIGLQDSGKLSGLAQPSSESIVRTPLRGVRTPPLPRTDTRTPPPAFAPPPAATSPPPPAPFATAGDSKSRPPSSGDSKGTRKSRGVNLTGTRFSIPSLPAEATHGGHAATPAPALSSPQIEIPEQFKRSSTSSPDMTPVAPAGGSPRPGSRRLALVLGFGLVVAVAAWDAAVLTGVVRAASPRESTPTPTPPPAPTATADSR</sequence>
<feature type="binding site" evidence="5">
    <location>
        <position position="102"/>
    </location>
    <ligand>
        <name>ATP</name>
        <dbReference type="ChEBI" id="CHEBI:30616"/>
    </ligand>
</feature>
<dbReference type="InterPro" id="IPR000719">
    <property type="entry name" value="Prot_kinase_dom"/>
</dbReference>
<dbReference type="InterPro" id="IPR011009">
    <property type="entry name" value="Kinase-like_dom_sf"/>
</dbReference>
<feature type="domain" description="Protein kinase" evidence="8">
    <location>
        <begin position="73"/>
        <end position="336"/>
    </location>
</feature>
<keyword evidence="7" id="KW-0812">Transmembrane</keyword>
<reference evidence="10" key="1">
    <citation type="submission" date="2017-06" db="EMBL/GenBank/DDBJ databases">
        <title>Genome analysis of Fimbriiglobus ruber SP5, the first member of the order Planctomycetales with confirmed chitinolytic capability.</title>
        <authorList>
            <person name="Ravin N.V."/>
            <person name="Rakitin A.L."/>
            <person name="Ivanova A.A."/>
            <person name="Beletsky A.V."/>
            <person name="Kulichevskaya I.S."/>
            <person name="Mardanov A.V."/>
            <person name="Dedysh S.N."/>
        </authorList>
    </citation>
    <scope>NUCLEOTIDE SEQUENCE [LARGE SCALE GENOMIC DNA]</scope>
    <source>
        <strain evidence="10">SP5</strain>
    </source>
</reference>